<reference evidence="2 3" key="1">
    <citation type="submission" date="2016-07" db="EMBL/GenBank/DDBJ databases">
        <title>Draft genome of a psychrotolerant acidophile Acidithiobacillus ferrivorans strain YL15.</title>
        <authorList>
            <person name="Peng T."/>
            <person name="Ma L."/>
            <person name="Nan M."/>
            <person name="An N."/>
            <person name="Wang M."/>
            <person name="Qiu G."/>
            <person name="Zeng W."/>
        </authorList>
    </citation>
    <scope>NUCLEOTIDE SEQUENCE [LARGE SCALE GENOMIC DNA]</scope>
    <source>
        <strain evidence="2 3">YL15</strain>
    </source>
</reference>
<sequence>MQVAMLRPLSVKEYLEGEERADIRHEYVAGQVYAMAGAKLRHNQIAGNLYGLLWQKTRGSHCQVLNSDMKVRVEAVDAFYYPDVVLRCGVPLSGDTLYLEDPCLIVEVLSVSTANVDRREKLQAYQTVPSLQEYVLVDSEKAVVEAFRRHPEGWWYELLNDPESDRLRFRCVDLALSVEDIYAGVDLPLVPQTD</sequence>
<dbReference type="SUPFAM" id="SSF52980">
    <property type="entry name" value="Restriction endonuclease-like"/>
    <property type="match status" value="1"/>
</dbReference>
<evidence type="ECO:0000259" key="1">
    <source>
        <dbReference type="Pfam" id="PF05685"/>
    </source>
</evidence>
<comment type="caution">
    <text evidence="2">The sequence shown here is derived from an EMBL/GenBank/DDBJ whole genome shotgun (WGS) entry which is preliminary data.</text>
</comment>
<gene>
    <name evidence="2" type="ORF">BBC27_02690</name>
</gene>
<feature type="domain" description="Putative restriction endonuclease" evidence="1">
    <location>
        <begin position="12"/>
        <end position="168"/>
    </location>
</feature>
<accession>A0A1B9BVN3</accession>
<protein>
    <recommendedName>
        <fullName evidence="1">Putative restriction endonuclease domain-containing protein</fullName>
    </recommendedName>
</protein>
<dbReference type="PANTHER" id="PTHR36558">
    <property type="entry name" value="GLR1098 PROTEIN"/>
    <property type="match status" value="1"/>
</dbReference>
<dbReference type="InterPro" id="IPR012296">
    <property type="entry name" value="Nuclease_put_TT1808"/>
</dbReference>
<dbReference type="AlphaFoldDB" id="A0A1B9BVN3"/>
<dbReference type="EMBL" id="MASQ01000128">
    <property type="protein sequence ID" value="OCB01765.1"/>
    <property type="molecule type" value="Genomic_DNA"/>
</dbReference>
<dbReference type="RefSeq" id="WP_065414143.1">
    <property type="nucleotide sequence ID" value="NZ_MASQ01000128.1"/>
</dbReference>
<dbReference type="PANTHER" id="PTHR36558:SF1">
    <property type="entry name" value="RESTRICTION ENDONUCLEASE DOMAIN-CONTAINING PROTEIN-RELATED"/>
    <property type="match status" value="1"/>
</dbReference>
<dbReference type="CDD" id="cd06260">
    <property type="entry name" value="DUF820-like"/>
    <property type="match status" value="1"/>
</dbReference>
<dbReference type="InterPro" id="IPR008538">
    <property type="entry name" value="Uma2"/>
</dbReference>
<organism evidence="2 3">
    <name type="scientific">Acidithiobacillus ferrivorans</name>
    <dbReference type="NCBI Taxonomy" id="160808"/>
    <lineage>
        <taxon>Bacteria</taxon>
        <taxon>Pseudomonadati</taxon>
        <taxon>Pseudomonadota</taxon>
        <taxon>Acidithiobacillia</taxon>
        <taxon>Acidithiobacillales</taxon>
        <taxon>Acidithiobacillaceae</taxon>
        <taxon>Acidithiobacillus</taxon>
    </lineage>
</organism>
<dbReference type="Pfam" id="PF05685">
    <property type="entry name" value="Uma2"/>
    <property type="match status" value="1"/>
</dbReference>
<evidence type="ECO:0000313" key="3">
    <source>
        <dbReference type="Proteomes" id="UP000093129"/>
    </source>
</evidence>
<dbReference type="Gene3D" id="3.90.1570.10">
    <property type="entry name" value="tt1808, chain A"/>
    <property type="match status" value="1"/>
</dbReference>
<dbReference type="Proteomes" id="UP000093129">
    <property type="component" value="Unassembled WGS sequence"/>
</dbReference>
<proteinExistence type="predicted"/>
<name>A0A1B9BVN3_9PROT</name>
<evidence type="ECO:0000313" key="2">
    <source>
        <dbReference type="EMBL" id="OCB01765.1"/>
    </source>
</evidence>
<dbReference type="InterPro" id="IPR011335">
    <property type="entry name" value="Restrct_endonuc-II-like"/>
</dbReference>